<keyword evidence="2" id="KW-1185">Reference proteome</keyword>
<dbReference type="Proteomes" id="UP000215914">
    <property type="component" value="Unassembled WGS sequence"/>
</dbReference>
<name>A0A9K3HVY3_HELAN</name>
<comment type="caution">
    <text evidence="1">The sequence shown here is derived from an EMBL/GenBank/DDBJ whole genome shotgun (WGS) entry which is preliminary data.</text>
</comment>
<accession>A0A9K3HVY3</accession>
<reference evidence="1" key="2">
    <citation type="submission" date="2020-06" db="EMBL/GenBank/DDBJ databases">
        <title>Helianthus annuus Genome sequencing and assembly Release 2.</title>
        <authorList>
            <person name="Gouzy J."/>
            <person name="Langlade N."/>
            <person name="Munos S."/>
        </authorList>
    </citation>
    <scope>NUCLEOTIDE SEQUENCE</scope>
    <source>
        <tissue evidence="1">Leaves</tissue>
    </source>
</reference>
<organism evidence="1 2">
    <name type="scientific">Helianthus annuus</name>
    <name type="common">Common sunflower</name>
    <dbReference type="NCBI Taxonomy" id="4232"/>
    <lineage>
        <taxon>Eukaryota</taxon>
        <taxon>Viridiplantae</taxon>
        <taxon>Streptophyta</taxon>
        <taxon>Embryophyta</taxon>
        <taxon>Tracheophyta</taxon>
        <taxon>Spermatophyta</taxon>
        <taxon>Magnoliopsida</taxon>
        <taxon>eudicotyledons</taxon>
        <taxon>Gunneridae</taxon>
        <taxon>Pentapetalae</taxon>
        <taxon>asterids</taxon>
        <taxon>campanulids</taxon>
        <taxon>Asterales</taxon>
        <taxon>Asteraceae</taxon>
        <taxon>Asteroideae</taxon>
        <taxon>Heliantheae alliance</taxon>
        <taxon>Heliantheae</taxon>
        <taxon>Helianthus</taxon>
    </lineage>
</organism>
<proteinExistence type="predicted"/>
<gene>
    <name evidence="1" type="ORF">HanXRQr2_Chr10g0425301</name>
</gene>
<reference evidence="1" key="1">
    <citation type="journal article" date="2017" name="Nature">
        <title>The sunflower genome provides insights into oil metabolism, flowering and Asterid evolution.</title>
        <authorList>
            <person name="Badouin H."/>
            <person name="Gouzy J."/>
            <person name="Grassa C.J."/>
            <person name="Murat F."/>
            <person name="Staton S.E."/>
            <person name="Cottret L."/>
            <person name="Lelandais-Briere C."/>
            <person name="Owens G.L."/>
            <person name="Carrere S."/>
            <person name="Mayjonade B."/>
            <person name="Legrand L."/>
            <person name="Gill N."/>
            <person name="Kane N.C."/>
            <person name="Bowers J.E."/>
            <person name="Hubner S."/>
            <person name="Bellec A."/>
            <person name="Berard A."/>
            <person name="Berges H."/>
            <person name="Blanchet N."/>
            <person name="Boniface M.C."/>
            <person name="Brunel D."/>
            <person name="Catrice O."/>
            <person name="Chaidir N."/>
            <person name="Claudel C."/>
            <person name="Donnadieu C."/>
            <person name="Faraut T."/>
            <person name="Fievet G."/>
            <person name="Helmstetter N."/>
            <person name="King M."/>
            <person name="Knapp S.J."/>
            <person name="Lai Z."/>
            <person name="Le Paslier M.C."/>
            <person name="Lippi Y."/>
            <person name="Lorenzon L."/>
            <person name="Mandel J.R."/>
            <person name="Marage G."/>
            <person name="Marchand G."/>
            <person name="Marquand E."/>
            <person name="Bret-Mestries E."/>
            <person name="Morien E."/>
            <person name="Nambeesan S."/>
            <person name="Nguyen T."/>
            <person name="Pegot-Espagnet P."/>
            <person name="Pouilly N."/>
            <person name="Raftis F."/>
            <person name="Sallet E."/>
            <person name="Schiex T."/>
            <person name="Thomas J."/>
            <person name="Vandecasteele C."/>
            <person name="Vares D."/>
            <person name="Vear F."/>
            <person name="Vautrin S."/>
            <person name="Crespi M."/>
            <person name="Mangin B."/>
            <person name="Burke J.M."/>
            <person name="Salse J."/>
            <person name="Munos S."/>
            <person name="Vincourt P."/>
            <person name="Rieseberg L.H."/>
            <person name="Langlade N.B."/>
        </authorList>
    </citation>
    <scope>NUCLEOTIDE SEQUENCE</scope>
    <source>
        <tissue evidence="1">Leaves</tissue>
    </source>
</reference>
<evidence type="ECO:0000313" key="2">
    <source>
        <dbReference type="Proteomes" id="UP000215914"/>
    </source>
</evidence>
<protein>
    <submittedName>
        <fullName evidence="1">Uncharacterized protein</fullName>
    </submittedName>
</protein>
<dbReference type="EMBL" id="MNCJ02000325">
    <property type="protein sequence ID" value="KAF5785160.1"/>
    <property type="molecule type" value="Genomic_DNA"/>
</dbReference>
<evidence type="ECO:0000313" key="1">
    <source>
        <dbReference type="EMBL" id="KAF5785160.1"/>
    </source>
</evidence>
<dbReference type="Gramene" id="mRNA:HanXRQr2_Chr10g0425301">
    <property type="protein sequence ID" value="CDS:HanXRQr2_Chr10g0425301.1"/>
    <property type="gene ID" value="HanXRQr2_Chr10g0425301"/>
</dbReference>
<dbReference type="AlphaFoldDB" id="A0A9K3HVY3"/>
<sequence>MWKLAHAYIVMDKKRRKRKTNTNGKDGPKTTLIFPARTTAEASNCSCSCINITLNSILTSS</sequence>